<sequence>MLTLTLTLNPDLDSDIAEARAVLDRLSAARAEAIHDPAVIREKVVALLRGYGEKRTEYIRQVAQASPGSASQEDLIAVIGSAKAIGGTHSAIERAWRAKGMTTTFISTDAVGNAVMDLDLADIVLSVLHDQVDEPDPLSSARF</sequence>
<evidence type="ECO:0000313" key="1">
    <source>
        <dbReference type="EMBL" id="AGZ40473.1"/>
    </source>
</evidence>
<reference evidence="1 2" key="1">
    <citation type="journal article" date="2014" name="J. Biotechnol.">
        <title>Complete genome sequence of the actinobacterium Actinoplanes friuliensis HAG 010964, producer of the lipopeptide antibiotic friulimycin.</title>
        <authorList>
            <person name="Ruckert C."/>
            <person name="Szczepanowski R."/>
            <person name="Albersmeier A."/>
            <person name="Goesmann A."/>
            <person name="Fischer N."/>
            <person name="Steinkamper A."/>
            <person name="Puhler A."/>
            <person name="Biener R."/>
            <person name="Schwartz D."/>
            <person name="Kalinowski J."/>
        </authorList>
    </citation>
    <scope>NUCLEOTIDE SEQUENCE [LARGE SCALE GENOMIC DNA]</scope>
    <source>
        <strain evidence="1 2">DSM 7358</strain>
    </source>
</reference>
<dbReference type="EMBL" id="CP006272">
    <property type="protein sequence ID" value="AGZ40473.1"/>
    <property type="molecule type" value="Genomic_DNA"/>
</dbReference>
<dbReference type="KEGG" id="afs:AFR_10920"/>
<evidence type="ECO:0000313" key="2">
    <source>
        <dbReference type="Proteomes" id="UP000017746"/>
    </source>
</evidence>
<organism evidence="1 2">
    <name type="scientific">Actinoplanes friuliensis DSM 7358</name>
    <dbReference type="NCBI Taxonomy" id="1246995"/>
    <lineage>
        <taxon>Bacteria</taxon>
        <taxon>Bacillati</taxon>
        <taxon>Actinomycetota</taxon>
        <taxon>Actinomycetes</taxon>
        <taxon>Micromonosporales</taxon>
        <taxon>Micromonosporaceae</taxon>
        <taxon>Actinoplanes</taxon>
    </lineage>
</organism>
<dbReference type="RefSeq" id="WP_023360380.1">
    <property type="nucleotide sequence ID" value="NC_022657.1"/>
</dbReference>
<name>U5VTZ9_9ACTN</name>
<dbReference type="Proteomes" id="UP000017746">
    <property type="component" value="Chromosome"/>
</dbReference>
<gene>
    <name evidence="1" type="ORF">AFR_10920</name>
</gene>
<proteinExistence type="predicted"/>
<accession>U5VTZ9</accession>
<keyword evidence="2" id="KW-1185">Reference proteome</keyword>
<dbReference type="HOGENOM" id="CLU_1801906_0_0_11"/>
<protein>
    <submittedName>
        <fullName evidence="1">Uncharacterized protein</fullName>
    </submittedName>
</protein>
<dbReference type="STRING" id="1246995.AFR_10920"/>
<dbReference type="PATRIC" id="fig|1246995.3.peg.2224"/>
<dbReference type="AlphaFoldDB" id="U5VTZ9"/>